<dbReference type="Proteomes" id="UP000199645">
    <property type="component" value="Unassembled WGS sequence"/>
</dbReference>
<evidence type="ECO:0000259" key="2">
    <source>
        <dbReference type="PROSITE" id="PS51898"/>
    </source>
</evidence>
<sequence length="702" mass="78642">MSTDALCNTHRSLVFTRFGSITPENVAALLAQPDVGPLSSLGDCKVLTCVRLAHNLRGLCLSHHGRWKQVHRQPGFDLDRWCLTEPGLRRAGLINLRAIPRLVRAQMIAATQRLAESGAKVNTGDWHLVIGNLRHQQAVSLHTAQDGDMLPRLRNLLELLRREARRAISTWDQEQHRDVWDLGVLGLRGAVDFTAISQPWLRAGMKWWTAEDVHRRRSTKPAGVLRDHVNSMALLSESLRLHRRDAGVQPGELGRSDILAFLTRLSHLDKSDMLTPAQHVKVVRHVKAVLTTCRDAGLTKPGNAMAGLSGEFSIRRGDLPPAPGKQSWRALPPAVFHALIAGLPELEKQIVREFRVAVELIMDTGRRPDEICRLPQQCLDQDADGNHVLVYTDFKANRVERRLPIAASTAQLIREQQQRTRDRFPNTPDRQLVLLPARQRNSHGARAIRATTLTQAHRQWVDSLPAPTLPDGTAFPREYLVPYAYRHSFAQRHADAGTPMDVLRELMGHRSTETTQIYYRITEKRTRKAVDQLAAHQYDGTGQHLAREITQLIDSEHTRRGVGQVAVPFGVCAEPSNVKAGGTACPYRLRCLGCGHFRTDASYLPELRLYLDRLLADRERVLATTDLEDWARAEATPSDTEITKVRHLIRRVESDLANLTAEEQAHIKLACATVRQVRQHVSLGMPSVLAPTADPPAPGRRP</sequence>
<protein>
    <submittedName>
        <fullName evidence="3">Phage integrase family protein</fullName>
    </submittedName>
</protein>
<proteinExistence type="predicted"/>
<reference evidence="3 4" key="1">
    <citation type="submission" date="2016-10" db="EMBL/GenBank/DDBJ databases">
        <authorList>
            <person name="de Groot N.N."/>
        </authorList>
    </citation>
    <scope>NUCLEOTIDE SEQUENCE [LARGE SCALE GENOMIC DNA]</scope>
    <source>
        <strain evidence="3 4">DSM 43019</strain>
    </source>
</reference>
<keyword evidence="4" id="KW-1185">Reference proteome</keyword>
<dbReference type="STRING" id="35752.SAMN05421541_116162"/>
<dbReference type="AlphaFoldDB" id="A0A1I2KFK2"/>
<dbReference type="GO" id="GO:0006310">
    <property type="term" value="P:DNA recombination"/>
    <property type="evidence" value="ECO:0007669"/>
    <property type="project" value="UniProtKB-KW"/>
</dbReference>
<dbReference type="InterPro" id="IPR002104">
    <property type="entry name" value="Integrase_catalytic"/>
</dbReference>
<dbReference type="SUPFAM" id="SSF56349">
    <property type="entry name" value="DNA breaking-rejoining enzymes"/>
    <property type="match status" value="1"/>
</dbReference>
<dbReference type="InterPro" id="IPR011010">
    <property type="entry name" value="DNA_brk_join_enz"/>
</dbReference>
<feature type="domain" description="Tyr recombinase" evidence="2">
    <location>
        <begin position="326"/>
        <end position="531"/>
    </location>
</feature>
<dbReference type="RefSeq" id="WP_177320048.1">
    <property type="nucleotide sequence ID" value="NZ_BOMT01000086.1"/>
</dbReference>
<evidence type="ECO:0000313" key="3">
    <source>
        <dbReference type="EMBL" id="SFF65223.1"/>
    </source>
</evidence>
<dbReference type="CDD" id="cd00397">
    <property type="entry name" value="DNA_BRE_C"/>
    <property type="match status" value="1"/>
</dbReference>
<organism evidence="3 4">
    <name type="scientific">Actinoplanes philippinensis</name>
    <dbReference type="NCBI Taxonomy" id="35752"/>
    <lineage>
        <taxon>Bacteria</taxon>
        <taxon>Bacillati</taxon>
        <taxon>Actinomycetota</taxon>
        <taxon>Actinomycetes</taxon>
        <taxon>Micromonosporales</taxon>
        <taxon>Micromonosporaceae</taxon>
        <taxon>Actinoplanes</taxon>
    </lineage>
</organism>
<accession>A0A1I2KFK2</accession>
<dbReference type="GO" id="GO:0015074">
    <property type="term" value="P:DNA integration"/>
    <property type="evidence" value="ECO:0007669"/>
    <property type="project" value="InterPro"/>
</dbReference>
<dbReference type="EMBL" id="FONV01000016">
    <property type="protein sequence ID" value="SFF65223.1"/>
    <property type="molecule type" value="Genomic_DNA"/>
</dbReference>
<evidence type="ECO:0000256" key="1">
    <source>
        <dbReference type="ARBA" id="ARBA00023172"/>
    </source>
</evidence>
<name>A0A1I2KFK2_9ACTN</name>
<dbReference type="Gene3D" id="1.10.443.10">
    <property type="entry name" value="Intergrase catalytic core"/>
    <property type="match status" value="1"/>
</dbReference>
<dbReference type="GO" id="GO:0003677">
    <property type="term" value="F:DNA binding"/>
    <property type="evidence" value="ECO:0007669"/>
    <property type="project" value="InterPro"/>
</dbReference>
<dbReference type="PROSITE" id="PS51898">
    <property type="entry name" value="TYR_RECOMBINASE"/>
    <property type="match status" value="1"/>
</dbReference>
<gene>
    <name evidence="3" type="ORF">SAMN05421541_116162</name>
</gene>
<keyword evidence="1" id="KW-0233">DNA recombination</keyword>
<dbReference type="Pfam" id="PF00589">
    <property type="entry name" value="Phage_integrase"/>
    <property type="match status" value="1"/>
</dbReference>
<evidence type="ECO:0000313" key="4">
    <source>
        <dbReference type="Proteomes" id="UP000199645"/>
    </source>
</evidence>
<dbReference type="InterPro" id="IPR013762">
    <property type="entry name" value="Integrase-like_cat_sf"/>
</dbReference>